<dbReference type="InParanoid" id="A0A672PK03"/>
<dbReference type="Proteomes" id="UP000472262">
    <property type="component" value="Unassembled WGS sequence"/>
</dbReference>
<dbReference type="PROSITE" id="PS51156">
    <property type="entry name" value="ELM2"/>
    <property type="match status" value="1"/>
</dbReference>
<feature type="compositionally biased region" description="Acidic residues" evidence="2">
    <location>
        <begin position="1"/>
        <end position="19"/>
    </location>
</feature>
<dbReference type="GO" id="GO:0003714">
    <property type="term" value="F:transcription corepressor activity"/>
    <property type="evidence" value="ECO:0007669"/>
    <property type="project" value="TreeGrafter"/>
</dbReference>
<evidence type="ECO:0000259" key="3">
    <source>
        <dbReference type="PROSITE" id="PS51156"/>
    </source>
</evidence>
<dbReference type="FunFam" id="4.10.1240.50:FF:000005">
    <property type="entry name" value="Mesoderm induction early response protein 3"/>
    <property type="match status" value="1"/>
</dbReference>
<dbReference type="Pfam" id="PF01448">
    <property type="entry name" value="ELM2"/>
    <property type="match status" value="1"/>
</dbReference>
<feature type="region of interest" description="Disordered" evidence="2">
    <location>
        <begin position="320"/>
        <end position="369"/>
    </location>
</feature>
<dbReference type="Ensembl" id="ENSSGRT00000067503.1">
    <property type="protein sequence ID" value="ENSSGRP00000063295.1"/>
    <property type="gene ID" value="ENSSGRG00000032720.1"/>
</dbReference>
<feature type="compositionally biased region" description="Basic and acidic residues" evidence="2">
    <location>
        <begin position="422"/>
        <end position="431"/>
    </location>
</feature>
<dbReference type="Gene3D" id="4.10.1240.50">
    <property type="match status" value="1"/>
</dbReference>
<sequence>MLLPDFDDDQTPEDEEVPEGETNFGNEIEELAKEQEMPIQELLSLYGYGGSGSPEEEEEEEDDDEEDVDGEEEEEEEDDEGEDMDNDESSRSTGELKKSKEDDAKVSTGMVNESYSTDSRVCAVTACKTAELIRSQNHGYFQNNEVDEESEEDDDYIPSEDWKKEIMVGSMYQADTPSELCKYKDNEKVYENDDQLLWNPEILTENKVVEFLTEACRRTGEETGVDAIPEGSHIKDNEQALYELVKCNFDTAEALRRLRFNVKAARGELSTLGELVSRGNHIPANTRNIGGVTAGYYILGDSAYPLQNWDYMDRLLDETESTASSRATTPLPAASSSSTSQSEREETTSHNGLTSHRSSADPTQMLSSVSEVKIESVQANGASIHSLLIDHPDSNGYKLTDTHNTDRNVSVEHQQDCQGLDRPTKKCRTESDSLDQVEIDPSRVKED</sequence>
<feature type="compositionally biased region" description="Basic and acidic residues" evidence="2">
    <location>
        <begin position="88"/>
        <end position="105"/>
    </location>
</feature>
<evidence type="ECO:0000256" key="1">
    <source>
        <dbReference type="ARBA" id="ARBA00023242"/>
    </source>
</evidence>
<dbReference type="PANTHER" id="PTHR10865">
    <property type="entry name" value="METASTASIS-ASSOCIATED PROTEIN AND MESODERM INDUCTION EARLY RESPONSE PROTEIN"/>
    <property type="match status" value="1"/>
</dbReference>
<dbReference type="GO" id="GO:0042826">
    <property type="term" value="F:histone deacetylase binding"/>
    <property type="evidence" value="ECO:0007669"/>
    <property type="project" value="TreeGrafter"/>
</dbReference>
<feature type="region of interest" description="Disordered" evidence="2">
    <location>
        <begin position="398"/>
        <end position="447"/>
    </location>
</feature>
<gene>
    <name evidence="4" type="primary">LOC107572148</name>
</gene>
<dbReference type="FunCoup" id="A0A672PK03">
    <property type="interactions" value="1755"/>
</dbReference>
<evidence type="ECO:0000313" key="4">
    <source>
        <dbReference type="Ensembl" id="ENSSGRP00000063295.1"/>
    </source>
</evidence>
<keyword evidence="1" id="KW-0539">Nucleus</keyword>
<name>A0A672PK03_SINGR</name>
<reference evidence="4" key="2">
    <citation type="submission" date="2025-09" db="UniProtKB">
        <authorList>
            <consortium name="Ensembl"/>
        </authorList>
    </citation>
    <scope>IDENTIFICATION</scope>
</reference>
<dbReference type="AlphaFoldDB" id="A0A672PK03"/>
<feature type="compositionally biased region" description="Polar residues" evidence="2">
    <location>
        <begin position="350"/>
        <end position="369"/>
    </location>
</feature>
<feature type="compositionally biased region" description="Acidic residues" evidence="2">
    <location>
        <begin position="54"/>
        <end position="87"/>
    </location>
</feature>
<protein>
    <submittedName>
        <fullName evidence="4">Mesoderm induction early response protein 1-like</fullName>
    </submittedName>
</protein>
<organism evidence="4 5">
    <name type="scientific">Sinocyclocheilus grahami</name>
    <name type="common">Dianchi golden-line fish</name>
    <name type="synonym">Barbus grahami</name>
    <dbReference type="NCBI Taxonomy" id="75366"/>
    <lineage>
        <taxon>Eukaryota</taxon>
        <taxon>Metazoa</taxon>
        <taxon>Chordata</taxon>
        <taxon>Craniata</taxon>
        <taxon>Vertebrata</taxon>
        <taxon>Euteleostomi</taxon>
        <taxon>Actinopterygii</taxon>
        <taxon>Neopterygii</taxon>
        <taxon>Teleostei</taxon>
        <taxon>Ostariophysi</taxon>
        <taxon>Cypriniformes</taxon>
        <taxon>Cyprinidae</taxon>
        <taxon>Cyprininae</taxon>
        <taxon>Sinocyclocheilus</taxon>
    </lineage>
</organism>
<dbReference type="InterPro" id="IPR000949">
    <property type="entry name" value="ELM2_dom"/>
</dbReference>
<feature type="domain" description="ELM2" evidence="3">
    <location>
        <begin position="164"/>
        <end position="262"/>
    </location>
</feature>
<keyword evidence="5" id="KW-1185">Reference proteome</keyword>
<dbReference type="SMART" id="SM01189">
    <property type="entry name" value="ELM2"/>
    <property type="match status" value="1"/>
</dbReference>
<dbReference type="GO" id="GO:0005654">
    <property type="term" value="C:nucleoplasm"/>
    <property type="evidence" value="ECO:0007669"/>
    <property type="project" value="TreeGrafter"/>
</dbReference>
<proteinExistence type="predicted"/>
<feature type="region of interest" description="Disordered" evidence="2">
    <location>
        <begin position="1"/>
        <end position="111"/>
    </location>
</feature>
<reference evidence="4" key="1">
    <citation type="submission" date="2025-08" db="UniProtKB">
        <authorList>
            <consortium name="Ensembl"/>
        </authorList>
    </citation>
    <scope>IDENTIFICATION</scope>
</reference>
<evidence type="ECO:0000256" key="2">
    <source>
        <dbReference type="SAM" id="MobiDB-lite"/>
    </source>
</evidence>
<dbReference type="InterPro" id="IPR040138">
    <property type="entry name" value="MIER/MTA"/>
</dbReference>
<dbReference type="OMA" id="DCELFER"/>
<feature type="compositionally biased region" description="Basic and acidic residues" evidence="2">
    <location>
        <begin position="400"/>
        <end position="415"/>
    </location>
</feature>
<accession>A0A672PK03</accession>
<dbReference type="GO" id="GO:0000122">
    <property type="term" value="P:negative regulation of transcription by RNA polymerase II"/>
    <property type="evidence" value="ECO:0007669"/>
    <property type="project" value="TreeGrafter"/>
</dbReference>
<feature type="compositionally biased region" description="Low complexity" evidence="2">
    <location>
        <begin position="321"/>
        <end position="341"/>
    </location>
</feature>
<evidence type="ECO:0000313" key="5">
    <source>
        <dbReference type="Proteomes" id="UP000472262"/>
    </source>
</evidence>
<dbReference type="PANTHER" id="PTHR10865:SF24">
    <property type="entry name" value="MESODERM INDUCTION EARLY RESPONSE PROTEIN 1"/>
    <property type="match status" value="1"/>
</dbReference>